<comment type="caution">
    <text evidence="2">The sequence shown here is derived from an EMBL/GenBank/DDBJ whole genome shotgun (WGS) entry which is preliminary data.</text>
</comment>
<dbReference type="AlphaFoldDB" id="X1IXV8"/>
<gene>
    <name evidence="2" type="ORF">S03H2_49948</name>
</gene>
<reference evidence="2" key="1">
    <citation type="journal article" date="2014" name="Front. Microbiol.">
        <title>High frequency of phylogenetically diverse reductive dehalogenase-homologous genes in deep subseafloor sedimentary metagenomes.</title>
        <authorList>
            <person name="Kawai M."/>
            <person name="Futagami T."/>
            <person name="Toyoda A."/>
            <person name="Takaki Y."/>
            <person name="Nishi S."/>
            <person name="Hori S."/>
            <person name="Arai W."/>
            <person name="Tsubouchi T."/>
            <person name="Morono Y."/>
            <person name="Uchiyama I."/>
            <person name="Ito T."/>
            <person name="Fujiyama A."/>
            <person name="Inagaki F."/>
            <person name="Takami H."/>
        </authorList>
    </citation>
    <scope>NUCLEOTIDE SEQUENCE</scope>
    <source>
        <strain evidence="2">Expedition CK06-06</strain>
    </source>
</reference>
<protein>
    <recommendedName>
        <fullName evidence="1">DUF1638 domain-containing protein</fullName>
    </recommendedName>
</protein>
<proteinExistence type="predicted"/>
<sequence length="128" mass="14992">VDPFKDIDKIIQTQGTGISRINAKNCIDMFTTAEEREKISEGKKVYWLSSGWIENWKQIFKTWDHAKANETFPQNEKAIFLDAIATFDKYSHSSPEKILEFSDWMAIPIEPYKISLDRFKKLLLECLK</sequence>
<evidence type="ECO:0000259" key="1">
    <source>
        <dbReference type="Pfam" id="PF07796"/>
    </source>
</evidence>
<organism evidence="2">
    <name type="scientific">marine sediment metagenome</name>
    <dbReference type="NCBI Taxonomy" id="412755"/>
    <lineage>
        <taxon>unclassified sequences</taxon>
        <taxon>metagenomes</taxon>
        <taxon>ecological metagenomes</taxon>
    </lineage>
</organism>
<evidence type="ECO:0000313" key="2">
    <source>
        <dbReference type="EMBL" id="GAH62388.1"/>
    </source>
</evidence>
<name>X1IXV8_9ZZZZ</name>
<accession>X1IXV8</accession>
<dbReference type="EMBL" id="BARU01031592">
    <property type="protein sequence ID" value="GAH62388.1"/>
    <property type="molecule type" value="Genomic_DNA"/>
</dbReference>
<feature type="non-terminal residue" evidence="2">
    <location>
        <position position="1"/>
    </location>
</feature>
<feature type="domain" description="DUF1638" evidence="1">
    <location>
        <begin position="9"/>
        <end position="123"/>
    </location>
</feature>
<dbReference type="InterPro" id="IPR012437">
    <property type="entry name" value="DUF1638"/>
</dbReference>
<dbReference type="Pfam" id="PF07796">
    <property type="entry name" value="DUF1638"/>
    <property type="match status" value="1"/>
</dbReference>